<dbReference type="RefSeq" id="WP_157398997.1">
    <property type="nucleotide sequence ID" value="NZ_WSEL01000009.1"/>
</dbReference>
<reference evidence="1 2" key="1">
    <citation type="submission" date="2019-12" db="EMBL/GenBank/DDBJ databases">
        <authorList>
            <person name="Huq M.A."/>
        </authorList>
    </citation>
    <scope>NUCLEOTIDE SEQUENCE [LARGE SCALE GENOMIC DNA]</scope>
    <source>
        <strain evidence="1 2">MAH-25</strain>
    </source>
</reference>
<keyword evidence="2" id="KW-1185">Reference proteome</keyword>
<protein>
    <recommendedName>
        <fullName evidence="3">MBL fold metallo-hydrolase</fullName>
    </recommendedName>
</protein>
<comment type="caution">
    <text evidence="1">The sequence shown here is derived from an EMBL/GenBank/DDBJ whole genome shotgun (WGS) entry which is preliminary data.</text>
</comment>
<dbReference type="InterPro" id="IPR036866">
    <property type="entry name" value="RibonucZ/Hydroxyglut_hydro"/>
</dbReference>
<dbReference type="AlphaFoldDB" id="A0A6N8IW50"/>
<dbReference type="Proteomes" id="UP000469385">
    <property type="component" value="Unassembled WGS sequence"/>
</dbReference>
<evidence type="ECO:0000313" key="2">
    <source>
        <dbReference type="Proteomes" id="UP000469385"/>
    </source>
</evidence>
<sequence length="308" mass="34010">MNAGTGDHLATLAAPARELGSAVHTLVEGRLYALQNVFGLGGAASAYPANAQGYSVCNCYLLKEGDRALLLDSGLAVHASSLISQIARLIEPGTRLSVYPLRINEFMSVSNVEALADAFDLEQCYSSNADAALWVDFGGRSDRPGAKADPVKTTLVKRAQRLHVGDEARGRALEAFQAPIRLIGTRWIYDEATRTLFTSDSFSWEWSLEAEGPWFLDGRGCSTTAAHVRSFLLNTRYWWLEGGDTATLRKKLAVVFDKYDIENLAPGYGRVMRGRDLVQRQYQLLDDVLASLDRSVVQARYVDRDELR</sequence>
<evidence type="ECO:0008006" key="3">
    <source>
        <dbReference type="Google" id="ProtNLM"/>
    </source>
</evidence>
<proteinExistence type="predicted"/>
<evidence type="ECO:0000313" key="1">
    <source>
        <dbReference type="EMBL" id="MVQ30892.1"/>
    </source>
</evidence>
<organism evidence="1 2">
    <name type="scientific">Ramlibacter pinisoli</name>
    <dbReference type="NCBI Taxonomy" id="2682844"/>
    <lineage>
        <taxon>Bacteria</taxon>
        <taxon>Pseudomonadati</taxon>
        <taxon>Pseudomonadota</taxon>
        <taxon>Betaproteobacteria</taxon>
        <taxon>Burkholderiales</taxon>
        <taxon>Comamonadaceae</taxon>
        <taxon>Ramlibacter</taxon>
    </lineage>
</organism>
<dbReference type="Gene3D" id="3.60.15.10">
    <property type="entry name" value="Ribonuclease Z/Hydroxyacylglutathione hydrolase-like"/>
    <property type="match status" value="1"/>
</dbReference>
<name>A0A6N8IW50_9BURK</name>
<accession>A0A6N8IW50</accession>
<dbReference type="SUPFAM" id="SSF56281">
    <property type="entry name" value="Metallo-hydrolase/oxidoreductase"/>
    <property type="match status" value="1"/>
</dbReference>
<gene>
    <name evidence="1" type="ORF">GON04_15635</name>
</gene>
<dbReference type="EMBL" id="WSEL01000009">
    <property type="protein sequence ID" value="MVQ30892.1"/>
    <property type="molecule type" value="Genomic_DNA"/>
</dbReference>